<dbReference type="SUPFAM" id="SSF48264">
    <property type="entry name" value="Cytochrome P450"/>
    <property type="match status" value="1"/>
</dbReference>
<keyword evidence="3" id="KW-1185">Reference proteome</keyword>
<comment type="similarity">
    <text evidence="1">Belongs to the cytochrome P450 family.</text>
</comment>
<proteinExistence type="inferred from homology"/>
<dbReference type="GO" id="GO:0005506">
    <property type="term" value="F:iron ion binding"/>
    <property type="evidence" value="ECO:0007669"/>
    <property type="project" value="InterPro"/>
</dbReference>
<dbReference type="AlphaFoldDB" id="A0A931DK57"/>
<dbReference type="InterPro" id="IPR001128">
    <property type="entry name" value="Cyt_P450"/>
</dbReference>
<dbReference type="EMBL" id="JADOUA010000001">
    <property type="protein sequence ID" value="MBG6091510.1"/>
    <property type="molecule type" value="Genomic_DNA"/>
</dbReference>
<accession>A0A931DK57</accession>
<dbReference type="InterPro" id="IPR002397">
    <property type="entry name" value="Cyt_P450_B"/>
</dbReference>
<dbReference type="GO" id="GO:0020037">
    <property type="term" value="F:heme binding"/>
    <property type="evidence" value="ECO:0007669"/>
    <property type="project" value="InterPro"/>
</dbReference>
<evidence type="ECO:0000313" key="2">
    <source>
        <dbReference type="EMBL" id="MBG6091510.1"/>
    </source>
</evidence>
<dbReference type="InterPro" id="IPR036396">
    <property type="entry name" value="Cyt_P450_sf"/>
</dbReference>
<dbReference type="PANTHER" id="PTHR46696:SF1">
    <property type="entry name" value="CYTOCHROME P450 YJIB-RELATED"/>
    <property type="match status" value="1"/>
</dbReference>
<dbReference type="PRINTS" id="PR00359">
    <property type="entry name" value="BP450"/>
</dbReference>
<protein>
    <submittedName>
        <fullName evidence="2">Cytochrome P450</fullName>
    </submittedName>
</protein>
<comment type="caution">
    <text evidence="2">The sequence shown here is derived from an EMBL/GenBank/DDBJ whole genome shotgun (WGS) entry which is preliminary data.</text>
</comment>
<dbReference type="RefSeq" id="WP_197013811.1">
    <property type="nucleotide sequence ID" value="NZ_BAABES010000019.1"/>
</dbReference>
<evidence type="ECO:0000313" key="3">
    <source>
        <dbReference type="Proteomes" id="UP000614047"/>
    </source>
</evidence>
<sequence>MRPPYGGEAWLATRHAHIRAILADPRFTRFPPEGCDEARLTRTVIRDPIAGRDRDEHTRIRRFLAHVLSFNAVRLRRLRENVRAHAEAQAAQVLRQGPGTDLCGAYAEPVSLLSCYDVFGISIARQETFARWFEGFADPGMDAAEIAGRRDEVLRYLGEEVEARRRAPRDDVLTHVAEAIDAAVLGEDLLYEILLELILVCDNVAIEFMGVLYLVLADAATTAAVRRDPGVLPRVVEECLRLVPFPSEVPFARHAAADVVVGDTPVRAGDQVLLAYASGNRDAEVFADPDAIRLDRPAVPHLSFGHGPAHCLGAPLVRVIMRVALGVLLERIPAIGLAVPPERIAWRSDLLLRRPESLPVTW</sequence>
<name>A0A931DK57_9ACTN</name>
<dbReference type="Gene3D" id="1.10.630.10">
    <property type="entry name" value="Cytochrome P450"/>
    <property type="match status" value="1"/>
</dbReference>
<dbReference type="PANTHER" id="PTHR46696">
    <property type="entry name" value="P450, PUTATIVE (EUROFUNG)-RELATED"/>
    <property type="match status" value="1"/>
</dbReference>
<dbReference type="GO" id="GO:0004497">
    <property type="term" value="F:monooxygenase activity"/>
    <property type="evidence" value="ECO:0007669"/>
    <property type="project" value="InterPro"/>
</dbReference>
<organism evidence="2 3">
    <name type="scientific">Actinomadura viridis</name>
    <dbReference type="NCBI Taxonomy" id="58110"/>
    <lineage>
        <taxon>Bacteria</taxon>
        <taxon>Bacillati</taxon>
        <taxon>Actinomycetota</taxon>
        <taxon>Actinomycetes</taxon>
        <taxon>Streptosporangiales</taxon>
        <taxon>Thermomonosporaceae</taxon>
        <taxon>Actinomadura</taxon>
    </lineage>
</organism>
<gene>
    <name evidence="2" type="ORF">IW256_005623</name>
</gene>
<dbReference type="Pfam" id="PF00067">
    <property type="entry name" value="p450"/>
    <property type="match status" value="1"/>
</dbReference>
<evidence type="ECO:0000256" key="1">
    <source>
        <dbReference type="ARBA" id="ARBA00010617"/>
    </source>
</evidence>
<dbReference type="Proteomes" id="UP000614047">
    <property type="component" value="Unassembled WGS sequence"/>
</dbReference>
<reference evidence="2" key="1">
    <citation type="submission" date="2020-11" db="EMBL/GenBank/DDBJ databases">
        <title>Sequencing the genomes of 1000 actinobacteria strains.</title>
        <authorList>
            <person name="Klenk H.-P."/>
        </authorList>
    </citation>
    <scope>NUCLEOTIDE SEQUENCE</scope>
    <source>
        <strain evidence="2">DSM 43175</strain>
    </source>
</reference>
<dbReference type="GO" id="GO:0016705">
    <property type="term" value="F:oxidoreductase activity, acting on paired donors, with incorporation or reduction of molecular oxygen"/>
    <property type="evidence" value="ECO:0007669"/>
    <property type="project" value="InterPro"/>
</dbReference>